<feature type="signal peptide" evidence="1">
    <location>
        <begin position="1"/>
        <end position="22"/>
    </location>
</feature>
<dbReference type="PANTHER" id="PTHR14194:SF86">
    <property type="entry name" value="OS05G0110300 PROTEIN"/>
    <property type="match status" value="1"/>
</dbReference>
<dbReference type="AlphaFoldDB" id="A0A6V0BWA6"/>
<dbReference type="GO" id="GO:0016491">
    <property type="term" value="F:oxidoreductase activity"/>
    <property type="evidence" value="ECO:0007669"/>
    <property type="project" value="InterPro"/>
</dbReference>
<keyword evidence="1" id="KW-0732">Signal</keyword>
<dbReference type="Gene3D" id="3.40.50.720">
    <property type="entry name" value="NAD(P)-binding Rossmann-like Domain"/>
    <property type="match status" value="1"/>
</dbReference>
<dbReference type="InterPro" id="IPR036291">
    <property type="entry name" value="NAD(P)-bd_dom_sf"/>
</dbReference>
<protein>
    <recommendedName>
        <fullName evidence="2">NAD(P)-binding domain-containing protein</fullName>
    </recommendedName>
</protein>
<name>A0A6V0BWA6_9STRA</name>
<evidence type="ECO:0000259" key="2">
    <source>
        <dbReference type="Pfam" id="PF13460"/>
    </source>
</evidence>
<dbReference type="SUPFAM" id="SSF51735">
    <property type="entry name" value="NAD(P)-binding Rossmann-fold domains"/>
    <property type="match status" value="1"/>
</dbReference>
<proteinExistence type="predicted"/>
<evidence type="ECO:0000256" key="1">
    <source>
        <dbReference type="SAM" id="SignalP"/>
    </source>
</evidence>
<evidence type="ECO:0000313" key="3">
    <source>
        <dbReference type="EMBL" id="CAE0725574.1"/>
    </source>
</evidence>
<gene>
    <name evidence="3" type="ORF">PAUS00366_LOCUS18331</name>
    <name evidence="4" type="ORF">PAUS00366_LOCUS18332</name>
</gene>
<dbReference type="InterPro" id="IPR016040">
    <property type="entry name" value="NAD(P)-bd_dom"/>
</dbReference>
<feature type="domain" description="NAD(P)-binding" evidence="2">
    <location>
        <begin position="34"/>
        <end position="271"/>
    </location>
</feature>
<sequence length="326" mass="34805">MTSGPYLFLFASLAATMTMTEALSTVPKKVVVSGAGGQTGKALFRQLLEDEDFDPVGLVRTEASKESLVEDNSYDTAKLIVCDVTDNTAVEAALDWSNVDALCICTSGTPGPTGEMTEEGRPVFGFPEGGDPEIVDWIGQKQQIDAMVNGATASSASIKQIVICSSMGGTDPSNALNTFGRKTDPETGQETGGNILLWKRKSEKYLIEQATAAGDSNFKYTIVHPGGLINEAGGQRELIVGVDDDRVNYGGEDSPRTVPREDVARVMLEACRTGNVDVYGNRSFDLRAHEPVANDSDEASSVDTDFSKLLDSLEGKNCDYSLGKSM</sequence>
<dbReference type="PANTHER" id="PTHR14194">
    <property type="entry name" value="NITROGEN METABOLIC REGULATION PROTEIN NMR-RELATED"/>
    <property type="match status" value="1"/>
</dbReference>
<dbReference type="Pfam" id="PF13460">
    <property type="entry name" value="NAD_binding_10"/>
    <property type="match status" value="1"/>
</dbReference>
<evidence type="ECO:0000313" key="4">
    <source>
        <dbReference type="EMBL" id="CAE0725575.1"/>
    </source>
</evidence>
<feature type="chain" id="PRO_5035586219" description="NAD(P)-binding domain-containing protein" evidence="1">
    <location>
        <begin position="23"/>
        <end position="326"/>
    </location>
</feature>
<dbReference type="EMBL" id="HBIX01026985">
    <property type="protein sequence ID" value="CAE0725575.1"/>
    <property type="molecule type" value="Transcribed_RNA"/>
</dbReference>
<reference evidence="3" key="1">
    <citation type="submission" date="2021-01" db="EMBL/GenBank/DDBJ databases">
        <authorList>
            <person name="Corre E."/>
            <person name="Pelletier E."/>
            <person name="Niang G."/>
            <person name="Scheremetjew M."/>
            <person name="Finn R."/>
            <person name="Kale V."/>
            <person name="Holt S."/>
            <person name="Cochrane G."/>
            <person name="Meng A."/>
            <person name="Brown T."/>
            <person name="Cohen L."/>
        </authorList>
    </citation>
    <scope>NUCLEOTIDE SEQUENCE</scope>
    <source>
        <strain evidence="3">10249 10 AB</strain>
    </source>
</reference>
<organism evidence="3">
    <name type="scientific">Pseudo-nitzschia australis</name>
    <dbReference type="NCBI Taxonomy" id="44445"/>
    <lineage>
        <taxon>Eukaryota</taxon>
        <taxon>Sar</taxon>
        <taxon>Stramenopiles</taxon>
        <taxon>Ochrophyta</taxon>
        <taxon>Bacillariophyta</taxon>
        <taxon>Bacillariophyceae</taxon>
        <taxon>Bacillariophycidae</taxon>
        <taxon>Bacillariales</taxon>
        <taxon>Bacillariaceae</taxon>
        <taxon>Pseudo-nitzschia</taxon>
    </lineage>
</organism>
<dbReference type="InterPro" id="IPR044163">
    <property type="entry name" value="SARED1-like"/>
</dbReference>
<dbReference type="EMBL" id="HBIX01026984">
    <property type="protein sequence ID" value="CAE0725574.1"/>
    <property type="molecule type" value="Transcribed_RNA"/>
</dbReference>
<accession>A0A6V0BWA6</accession>